<dbReference type="RefSeq" id="WP_159397734.1">
    <property type="nucleotide sequence ID" value="NZ_CP012673.1"/>
</dbReference>
<dbReference type="InterPro" id="IPR053754">
    <property type="entry name" value="OligoMan_bind_ChitinaseAct_sf"/>
</dbReference>
<feature type="signal peptide" evidence="1">
    <location>
        <begin position="1"/>
        <end position="23"/>
    </location>
</feature>
<dbReference type="SUPFAM" id="SSF55486">
    <property type="entry name" value="Metalloproteases ('zincins'), catalytic domain"/>
    <property type="match status" value="1"/>
</dbReference>
<dbReference type="OrthoDB" id="8457000at2"/>
<dbReference type="Gene3D" id="3.40.390.10">
    <property type="entry name" value="Collagenase (Catalytic Domain)"/>
    <property type="match status" value="1"/>
</dbReference>
<dbReference type="Proteomes" id="UP000238348">
    <property type="component" value="Chromosome"/>
</dbReference>
<evidence type="ECO:0000313" key="2">
    <source>
        <dbReference type="EMBL" id="AUX46406.1"/>
    </source>
</evidence>
<dbReference type="Gene3D" id="3.30.1490.230">
    <property type="match status" value="1"/>
</dbReference>
<evidence type="ECO:0000256" key="1">
    <source>
        <dbReference type="SAM" id="SignalP"/>
    </source>
</evidence>
<evidence type="ECO:0000313" key="3">
    <source>
        <dbReference type="Proteomes" id="UP000238348"/>
    </source>
</evidence>
<keyword evidence="1" id="KW-0732">Signal</keyword>
<dbReference type="GO" id="GO:0008237">
    <property type="term" value="F:metallopeptidase activity"/>
    <property type="evidence" value="ECO:0007669"/>
    <property type="project" value="InterPro"/>
</dbReference>
<name>A0A2L0F4D4_SORCE</name>
<accession>A0A2L0F4D4</accession>
<gene>
    <name evidence="2" type="ORF">SOCE26_079120</name>
</gene>
<protein>
    <submittedName>
        <fullName evidence="2">Uncharacterized protein</fullName>
    </submittedName>
</protein>
<feature type="chain" id="PRO_5014914586" evidence="1">
    <location>
        <begin position="24"/>
        <end position="362"/>
    </location>
</feature>
<organism evidence="2 3">
    <name type="scientific">Sorangium cellulosum</name>
    <name type="common">Polyangium cellulosum</name>
    <dbReference type="NCBI Taxonomy" id="56"/>
    <lineage>
        <taxon>Bacteria</taxon>
        <taxon>Pseudomonadati</taxon>
        <taxon>Myxococcota</taxon>
        <taxon>Polyangia</taxon>
        <taxon>Polyangiales</taxon>
        <taxon>Polyangiaceae</taxon>
        <taxon>Sorangium</taxon>
    </lineage>
</organism>
<dbReference type="EMBL" id="CP012673">
    <property type="protein sequence ID" value="AUX46406.1"/>
    <property type="molecule type" value="Genomic_DNA"/>
</dbReference>
<sequence length="362" mass="39811">MRNTFAFAMFGATLLAATASAQASTKSVRVLYVVPSDAQRSDRAALVANAVEHNRQTWQNYGATMTTDDVVTVRSHHDVSWFLTNPDGIHGVLEWYWLGNACNAARDVYPDACNWDANHKYIIFLEADISSVSGNGAATGYGASVMPKWIIDGAEEGDLGRIGSIGHELGHTFGMPDPDPDTDCESQWPTKNIICSGGYYPHNRLNHLDYPYLFSAESSAYFEETPSDLFDVGQGKVLAGELWKTQLGLDLEGCALSCLSDPGCSSFVHFGTTCEFKGGRLSEAWNIPGYTSAQIKIPADGAVEKKVAPIWDQHHATQVCPQVCDIWRNVPWTESSWTGTWWPTPANEYSVCLCDYNPDYNP</sequence>
<dbReference type="AlphaFoldDB" id="A0A2L0F4D4"/>
<proteinExistence type="predicted"/>
<dbReference type="InterPro" id="IPR024079">
    <property type="entry name" value="MetalloPept_cat_dom_sf"/>
</dbReference>
<reference evidence="2 3" key="1">
    <citation type="submission" date="2015-09" db="EMBL/GenBank/DDBJ databases">
        <title>Sorangium comparison.</title>
        <authorList>
            <person name="Zaburannyi N."/>
            <person name="Bunk B."/>
            <person name="Overmann J."/>
            <person name="Mueller R."/>
        </authorList>
    </citation>
    <scope>NUCLEOTIDE SEQUENCE [LARGE SCALE GENOMIC DNA]</scope>
    <source>
        <strain evidence="2 3">So ce26</strain>
    </source>
</reference>